<dbReference type="Pfam" id="PF13896">
    <property type="entry name" value="Glyco_transf_49"/>
    <property type="match status" value="2"/>
</dbReference>
<dbReference type="AlphaFoldDB" id="A0A9J2Q684"/>
<dbReference type="Proteomes" id="UP000036681">
    <property type="component" value="Unplaced"/>
</dbReference>
<dbReference type="PANTHER" id="PTHR47411">
    <property type="entry name" value="B3GNT1, BETA-1,3-N-ACETYLGUCOSAMINYLTRANSFERASE 1, HOMOLOG"/>
    <property type="match status" value="1"/>
</dbReference>
<keyword evidence="1" id="KW-1185">Reference proteome</keyword>
<dbReference type="PANTHER" id="PTHR47411:SF3">
    <property type="entry name" value="I-BETA-1,3-N-ACETYLGLUCOSAMINYLTRANSFERASE"/>
    <property type="match status" value="1"/>
</dbReference>
<sequence>MYEIICLNLIMKYTFQSYNNDSFTRFVIVDLTTIVVKISMLIGICKYFSVAMNSTDPKREYFIFGMRTRIFKYKDYCVLPNIIHSKMSLSLNYYKRITLVLHADHKFLDETIFYQVDAWDGPISFAVVIPSTNLNKTLFATIEKVRQLVADAKGKLSVHIVYRWPANCEEVFPEHGWRVLSSALYPANTARNIARMLSRTKYLLIADYAHIFSLNFERQMLKLAEEILDVDSKTVLVFRIFEANTTASSVPRDKHTLYEAYKKGEVIEFHGFYSPGTHSIPDLEEWFKRNVSYEEPLLSVTLPVPRDKHALYEAYKKGEVIEFHGFYSPGTHSIPDLEEWFKRNVSYEEPLLSVTLPYDRLSWEPQFVSLATIPFHDEHFPYTVKDNTVLRWEMCRLKYKFVLVENVFMVHPGIKSYIDRNERLRGIAKPIFESAVVLFEKRMDECCPETKIICPELPS</sequence>
<evidence type="ECO:0000313" key="1">
    <source>
        <dbReference type="Proteomes" id="UP000036681"/>
    </source>
</evidence>
<name>A0A9J2Q684_ASCLU</name>
<organism evidence="1 2">
    <name type="scientific">Ascaris lumbricoides</name>
    <name type="common">Giant roundworm</name>
    <dbReference type="NCBI Taxonomy" id="6252"/>
    <lineage>
        <taxon>Eukaryota</taxon>
        <taxon>Metazoa</taxon>
        <taxon>Ecdysozoa</taxon>
        <taxon>Nematoda</taxon>
        <taxon>Chromadorea</taxon>
        <taxon>Rhabditida</taxon>
        <taxon>Spirurina</taxon>
        <taxon>Ascaridomorpha</taxon>
        <taxon>Ascaridoidea</taxon>
        <taxon>Ascarididae</taxon>
        <taxon>Ascaris</taxon>
    </lineage>
</organism>
<dbReference type="WBParaSite" id="ALUE_0001770801-mRNA-1">
    <property type="protein sequence ID" value="ALUE_0001770801-mRNA-1"/>
    <property type="gene ID" value="ALUE_0001770801"/>
</dbReference>
<proteinExistence type="predicted"/>
<accession>A0A9J2Q684</accession>
<protein>
    <submittedName>
        <fullName evidence="2">Glycosyltransferase family 92 protein</fullName>
    </submittedName>
</protein>
<reference evidence="2" key="1">
    <citation type="submission" date="2023-03" db="UniProtKB">
        <authorList>
            <consortium name="WormBaseParasite"/>
        </authorList>
    </citation>
    <scope>IDENTIFICATION</scope>
</reference>
<evidence type="ECO:0000313" key="2">
    <source>
        <dbReference type="WBParaSite" id="ALUE_0001770801-mRNA-1"/>
    </source>
</evidence>